<proteinExistence type="predicted"/>
<evidence type="ECO:0000313" key="4">
    <source>
        <dbReference type="EMBL" id="TRD11236.1"/>
    </source>
</evidence>
<dbReference type="RefSeq" id="WP_142787502.1">
    <property type="nucleotide sequence ID" value="NZ_VHJK01000001.1"/>
</dbReference>
<organism evidence="4 5">
    <name type="scientific">Erythrobacter insulae</name>
    <dbReference type="NCBI Taxonomy" id="2584124"/>
    <lineage>
        <taxon>Bacteria</taxon>
        <taxon>Pseudomonadati</taxon>
        <taxon>Pseudomonadota</taxon>
        <taxon>Alphaproteobacteria</taxon>
        <taxon>Sphingomonadales</taxon>
        <taxon>Erythrobacteraceae</taxon>
        <taxon>Erythrobacter/Porphyrobacter group</taxon>
        <taxon>Erythrobacter</taxon>
    </lineage>
</organism>
<protein>
    <submittedName>
        <fullName evidence="4">DUF1449 family protein</fullName>
    </submittedName>
</protein>
<feature type="transmembrane region" description="Helical" evidence="1">
    <location>
        <begin position="103"/>
        <end position="122"/>
    </location>
</feature>
<keyword evidence="5" id="KW-1185">Reference proteome</keyword>
<reference evidence="4 5" key="1">
    <citation type="submission" date="2019-06" db="EMBL/GenBank/DDBJ databases">
        <title>Erythrobacter insulae sp. nov., isolated from a tidal flat.</title>
        <authorList>
            <person name="Yoon J.-H."/>
        </authorList>
    </citation>
    <scope>NUCLEOTIDE SEQUENCE [LARGE SCALE GENOMIC DNA]</scope>
    <source>
        <strain evidence="4 5">JBTF-M21</strain>
    </source>
</reference>
<keyword evidence="1" id="KW-1133">Transmembrane helix</keyword>
<dbReference type="AlphaFoldDB" id="A0A547PAQ9"/>
<keyword evidence="1" id="KW-0472">Membrane</keyword>
<feature type="transmembrane region" description="Helical" evidence="1">
    <location>
        <begin position="71"/>
        <end position="97"/>
    </location>
</feature>
<feature type="domain" description="Inner membrane protein YqiJ OB-fold" evidence="2">
    <location>
        <begin position="141"/>
        <end position="202"/>
    </location>
</feature>
<name>A0A547PAQ9_9SPHN</name>
<keyword evidence="1" id="KW-0812">Transmembrane</keyword>
<gene>
    <name evidence="4" type="ORF">FGU71_04805</name>
</gene>
<dbReference type="Pfam" id="PF21001">
    <property type="entry name" value="YqiJ_N"/>
    <property type="match status" value="1"/>
</dbReference>
<evidence type="ECO:0000313" key="5">
    <source>
        <dbReference type="Proteomes" id="UP000316343"/>
    </source>
</evidence>
<feature type="domain" description="Inner membrane protein YqiJ N-terminal" evidence="3">
    <location>
        <begin position="8"/>
        <end position="117"/>
    </location>
</feature>
<dbReference type="Proteomes" id="UP000316343">
    <property type="component" value="Unassembled WGS sequence"/>
</dbReference>
<evidence type="ECO:0000259" key="3">
    <source>
        <dbReference type="Pfam" id="PF21001"/>
    </source>
</evidence>
<dbReference type="EMBL" id="VHJK01000001">
    <property type="protein sequence ID" value="TRD11236.1"/>
    <property type="molecule type" value="Genomic_DNA"/>
</dbReference>
<accession>A0A547PAQ9</accession>
<evidence type="ECO:0000256" key="1">
    <source>
        <dbReference type="SAM" id="Phobius"/>
    </source>
</evidence>
<dbReference type="InterPro" id="IPR048376">
    <property type="entry name" value="YqiJ_N"/>
</dbReference>
<dbReference type="Pfam" id="PF07290">
    <property type="entry name" value="YqiJ_OB"/>
    <property type="match status" value="1"/>
</dbReference>
<sequence length="213" mass="22335">MTLLEPYNLPFAASLIALFIIAALQIIGVGDLFEGAEDIEIEVDADLADGLEASGFMDGVASVLGLGRVPFLIWLSSLLFVFTVTGVVGQAVIAGLMGSPLSAGFAALLAGGAALPLNGLAVRPIEKVLPKDETTAVGLQSLVRRDAVIQTGTSRAGSPARAKVKDAFGHPHFIMVEPHDSQAELAEGETVLLVRREGELFFGVRYESPLLQP</sequence>
<dbReference type="OrthoDB" id="7207054at2"/>
<comment type="caution">
    <text evidence="4">The sequence shown here is derived from an EMBL/GenBank/DDBJ whole genome shotgun (WGS) entry which is preliminary data.</text>
</comment>
<evidence type="ECO:0000259" key="2">
    <source>
        <dbReference type="Pfam" id="PF07290"/>
    </source>
</evidence>
<feature type="transmembrane region" description="Helical" evidence="1">
    <location>
        <begin position="12"/>
        <end position="33"/>
    </location>
</feature>
<dbReference type="InterPro" id="IPR010840">
    <property type="entry name" value="YqiJ_OB"/>
</dbReference>